<proteinExistence type="predicted"/>
<evidence type="ECO:0000313" key="1">
    <source>
        <dbReference type="EMBL" id="KAI4810214.1"/>
    </source>
</evidence>
<organism evidence="1 2">
    <name type="scientific">Chaenocephalus aceratus</name>
    <name type="common">Blackfin icefish</name>
    <name type="synonym">Chaenichthys aceratus</name>
    <dbReference type="NCBI Taxonomy" id="36190"/>
    <lineage>
        <taxon>Eukaryota</taxon>
        <taxon>Metazoa</taxon>
        <taxon>Chordata</taxon>
        <taxon>Craniata</taxon>
        <taxon>Vertebrata</taxon>
        <taxon>Euteleostomi</taxon>
        <taxon>Actinopterygii</taxon>
        <taxon>Neopterygii</taxon>
        <taxon>Teleostei</taxon>
        <taxon>Neoteleostei</taxon>
        <taxon>Acanthomorphata</taxon>
        <taxon>Eupercaria</taxon>
        <taxon>Perciformes</taxon>
        <taxon>Notothenioidei</taxon>
        <taxon>Channichthyidae</taxon>
        <taxon>Chaenocephalus</taxon>
    </lineage>
</organism>
<gene>
    <name evidence="1" type="ORF">KUCAC02_019055</name>
</gene>
<comment type="caution">
    <text evidence="1">The sequence shown here is derived from an EMBL/GenBank/DDBJ whole genome shotgun (WGS) entry which is preliminary data.</text>
</comment>
<evidence type="ECO:0000313" key="2">
    <source>
        <dbReference type="Proteomes" id="UP001057452"/>
    </source>
</evidence>
<protein>
    <submittedName>
        <fullName evidence="1">Uncharacterized protein</fullName>
    </submittedName>
</protein>
<name>A0ACB9WBR6_CHAAC</name>
<keyword evidence="2" id="KW-1185">Reference proteome</keyword>
<sequence length="143" mass="15326">MLIILKCRQLLVHKQLTGSSDSLEVFVFSLGKAEGMRSGYAGIQDFCFVHALTSLCFFFFVCSVTSAGLFSWGSSWFSDPSSKNSTPASEESPTRLASTLDASSNSQTTESKKRGETSEMLTSTASSSAPRINSSSGENLGPR</sequence>
<accession>A0ACB9WBR6</accession>
<dbReference type="EMBL" id="CM043801">
    <property type="protein sequence ID" value="KAI4810214.1"/>
    <property type="molecule type" value="Genomic_DNA"/>
</dbReference>
<dbReference type="Proteomes" id="UP001057452">
    <property type="component" value="Chromosome 17"/>
</dbReference>
<reference evidence="1" key="1">
    <citation type="submission" date="2022-05" db="EMBL/GenBank/DDBJ databases">
        <title>Chromosome-level genome of Chaenocephalus aceratus.</title>
        <authorList>
            <person name="Park H."/>
        </authorList>
    </citation>
    <scope>NUCLEOTIDE SEQUENCE</scope>
    <source>
        <strain evidence="1">KU_202001</strain>
    </source>
</reference>